<evidence type="ECO:0000313" key="9">
    <source>
        <dbReference type="Proteomes" id="UP000070501"/>
    </source>
</evidence>
<feature type="compositionally biased region" description="Basic and acidic residues" evidence="5">
    <location>
        <begin position="391"/>
        <end position="411"/>
    </location>
</feature>
<evidence type="ECO:0000256" key="4">
    <source>
        <dbReference type="ARBA" id="ARBA00023136"/>
    </source>
</evidence>
<feature type="chain" id="PRO_5007293552" description="Mid2 domain-containing protein" evidence="7">
    <location>
        <begin position="44"/>
        <end position="411"/>
    </location>
</feature>
<feature type="compositionally biased region" description="Low complexity" evidence="5">
    <location>
        <begin position="246"/>
        <end position="263"/>
    </location>
</feature>
<feature type="signal peptide" evidence="7">
    <location>
        <begin position="1"/>
        <end position="43"/>
    </location>
</feature>
<dbReference type="OrthoDB" id="5347452at2759"/>
<evidence type="ECO:0000313" key="8">
    <source>
        <dbReference type="EMBL" id="KXJ93258.1"/>
    </source>
</evidence>
<dbReference type="InterPro" id="IPR051694">
    <property type="entry name" value="Immunoregulatory_rcpt-like"/>
</dbReference>
<dbReference type="STRING" id="196109.A0A136J7Y0"/>
<feature type="compositionally biased region" description="Polar residues" evidence="5">
    <location>
        <begin position="236"/>
        <end position="245"/>
    </location>
</feature>
<keyword evidence="7" id="KW-0732">Signal</keyword>
<dbReference type="Proteomes" id="UP000070501">
    <property type="component" value="Unassembled WGS sequence"/>
</dbReference>
<evidence type="ECO:0000256" key="6">
    <source>
        <dbReference type="SAM" id="Phobius"/>
    </source>
</evidence>
<dbReference type="CDD" id="cd12087">
    <property type="entry name" value="TM_EGFR-like"/>
    <property type="match status" value="1"/>
</dbReference>
<gene>
    <name evidence="8" type="ORF">Micbo1qcDRAFT_54345</name>
</gene>
<dbReference type="GO" id="GO:0071944">
    <property type="term" value="C:cell periphery"/>
    <property type="evidence" value="ECO:0007669"/>
    <property type="project" value="UniProtKB-ARBA"/>
</dbReference>
<feature type="compositionally biased region" description="Pro residues" evidence="5">
    <location>
        <begin position="372"/>
        <end position="381"/>
    </location>
</feature>
<protein>
    <recommendedName>
        <fullName evidence="10">Mid2 domain-containing protein</fullName>
    </recommendedName>
</protein>
<dbReference type="GO" id="GO:0016020">
    <property type="term" value="C:membrane"/>
    <property type="evidence" value="ECO:0007669"/>
    <property type="project" value="UniProtKB-SubCell"/>
</dbReference>
<keyword evidence="9" id="KW-1185">Reference proteome</keyword>
<evidence type="ECO:0000256" key="2">
    <source>
        <dbReference type="ARBA" id="ARBA00022692"/>
    </source>
</evidence>
<dbReference type="PANTHER" id="PTHR15549:SF26">
    <property type="entry name" value="AXIAL BUDDING PATTERN PROTEIN 2-RELATED"/>
    <property type="match status" value="1"/>
</dbReference>
<name>A0A136J7Y0_9PEZI</name>
<proteinExistence type="predicted"/>
<dbReference type="PANTHER" id="PTHR15549">
    <property type="entry name" value="PAIRED IMMUNOGLOBULIN-LIKE TYPE 2 RECEPTOR"/>
    <property type="match status" value="1"/>
</dbReference>
<keyword evidence="3 6" id="KW-1133">Transmembrane helix</keyword>
<feature type="region of interest" description="Disordered" evidence="5">
    <location>
        <begin position="300"/>
        <end position="411"/>
    </location>
</feature>
<evidence type="ECO:0008006" key="10">
    <source>
        <dbReference type="Google" id="ProtNLM"/>
    </source>
</evidence>
<feature type="transmembrane region" description="Helical" evidence="6">
    <location>
        <begin position="267"/>
        <end position="290"/>
    </location>
</feature>
<evidence type="ECO:0000256" key="3">
    <source>
        <dbReference type="ARBA" id="ARBA00022989"/>
    </source>
</evidence>
<organism evidence="8 9">
    <name type="scientific">Microdochium bolleyi</name>
    <dbReference type="NCBI Taxonomy" id="196109"/>
    <lineage>
        <taxon>Eukaryota</taxon>
        <taxon>Fungi</taxon>
        <taxon>Dikarya</taxon>
        <taxon>Ascomycota</taxon>
        <taxon>Pezizomycotina</taxon>
        <taxon>Sordariomycetes</taxon>
        <taxon>Xylariomycetidae</taxon>
        <taxon>Xylariales</taxon>
        <taxon>Microdochiaceae</taxon>
        <taxon>Microdochium</taxon>
    </lineage>
</organism>
<feature type="region of interest" description="Disordered" evidence="5">
    <location>
        <begin position="232"/>
        <end position="263"/>
    </location>
</feature>
<dbReference type="InParanoid" id="A0A136J7Y0"/>
<evidence type="ECO:0000256" key="1">
    <source>
        <dbReference type="ARBA" id="ARBA00004167"/>
    </source>
</evidence>
<keyword evidence="4 6" id="KW-0472">Membrane</keyword>
<sequence length="411" mass="43423">MVTTPPRAMQRLPPFAMTRNGSTTHWALLLTLIVAHIAWSVEGAARFRHETAVSTVALHQTITHVGRAMITPPPDPGSRPQRALTYSGSFLFAANDTCGYFSGSKNDPWVCVSTKTCAFATAAGGFLACCNATACDGGFTACVDSSYIGANLCGAACSASAEILKCSRTASPYCAGLTFFNGIVDYLCTNRSLSTLVQMETTYKGQQNAPSLSPGFVGINIFASLSQSDQTASSSGNATSPSVVASSSGTNPQPSTQPSSSGVPPTAIIGGAVGGSAAIVLAGLAVWFFFRRRDKKKHSQRESAAFTPSFQSQGNFSSVSPDYRKSEFQPVAYEPPTSPATQRSPAGSPSPQMMHHTGDISPVPQMMQYQPPGSPLPPPQGPQSSQADMQDQQRHELPLYDQRRAEPAELH</sequence>
<keyword evidence="2 6" id="KW-0812">Transmembrane</keyword>
<evidence type="ECO:0000256" key="7">
    <source>
        <dbReference type="SAM" id="SignalP"/>
    </source>
</evidence>
<dbReference type="AlphaFoldDB" id="A0A136J7Y0"/>
<dbReference type="EMBL" id="KQ964248">
    <property type="protein sequence ID" value="KXJ93258.1"/>
    <property type="molecule type" value="Genomic_DNA"/>
</dbReference>
<feature type="compositionally biased region" description="Polar residues" evidence="5">
    <location>
        <begin position="339"/>
        <end position="351"/>
    </location>
</feature>
<comment type="subcellular location">
    <subcellularLocation>
        <location evidence="1">Membrane</location>
        <topology evidence="1">Single-pass membrane protein</topology>
    </subcellularLocation>
</comment>
<evidence type="ECO:0000256" key="5">
    <source>
        <dbReference type="SAM" id="MobiDB-lite"/>
    </source>
</evidence>
<feature type="compositionally biased region" description="Polar residues" evidence="5">
    <location>
        <begin position="306"/>
        <end position="320"/>
    </location>
</feature>
<accession>A0A136J7Y0</accession>
<reference evidence="9" key="1">
    <citation type="submission" date="2016-02" db="EMBL/GenBank/DDBJ databases">
        <title>Draft genome sequence of Microdochium bolleyi, a fungal endophyte of beachgrass.</title>
        <authorList>
            <consortium name="DOE Joint Genome Institute"/>
            <person name="David A.S."/>
            <person name="May G."/>
            <person name="Haridas S."/>
            <person name="Lim J."/>
            <person name="Wang M."/>
            <person name="Labutti K."/>
            <person name="Lipzen A."/>
            <person name="Barry K."/>
            <person name="Grigoriev I.V."/>
        </authorList>
    </citation>
    <scope>NUCLEOTIDE SEQUENCE [LARGE SCALE GENOMIC DNA]</scope>
    <source>
        <strain evidence="9">J235TASD1</strain>
    </source>
</reference>